<keyword evidence="4 11" id="KW-0444">Lipid biosynthesis</keyword>
<keyword evidence="8 11" id="KW-0594">Phospholipid biosynthesis</keyword>
<keyword evidence="7 11" id="KW-0443">Lipid metabolism</keyword>
<dbReference type="SUPFAM" id="SSF56024">
    <property type="entry name" value="Phospholipase D/nuclease"/>
    <property type="match status" value="1"/>
</dbReference>
<evidence type="ECO:0000256" key="11">
    <source>
        <dbReference type="RuleBase" id="RU365024"/>
    </source>
</evidence>
<dbReference type="GO" id="GO:0008444">
    <property type="term" value="F:CDP-diacylglycerol-glycerol-3-phosphate 3-phosphatidyltransferase activity"/>
    <property type="evidence" value="ECO:0007669"/>
    <property type="project" value="UniProtKB-EC"/>
</dbReference>
<protein>
    <recommendedName>
        <fullName evidence="11">CDP-diacylglycerol--glycerol-3-phosphate 3-phosphatidyltransferase</fullName>
        <ecNumber evidence="11">2.7.8.5</ecNumber>
    </recommendedName>
</protein>
<dbReference type="PANTHER" id="PTHR12586:SF1">
    <property type="entry name" value="CDP-DIACYLGLYCEROL--GLYCEROL-3-PHOSPHATE 3-PHOSPHATIDYLTRANSFERASE, MITOCHONDRIAL"/>
    <property type="match status" value="1"/>
</dbReference>
<sequence length="531" mass="61421">MSLICQKAICRIFSTTTCVAGQDRLYIIRAIARKGWQRNLVPRSALHLPRPEMEDGGDDLQKTELLRTLENFKWLGNKAPCFPVNGNKIHVLSGPESFYKTLIEKTSQAKQRITLASLYLGTGHHENELIKTIESTLKRNPDSNLKVRVLLDATRGSRGAKQNSRTMLLPLLQSHSQHCSVHFYHTPALRGILKKILPERWNEVVGLQHMKIYIFDDSLLISGANLSHDYFTNRQDRYLVVEDSKELVDFFDQLVETVCQFSFQLNENNHLNLNSDFPHHPCDSNQHEFTLEAKQRIENLFEKQLKASSLALQWPNPYSYDTWIFPFVQMGQLNIYMDNILTREILEKVPKNAELCLATGYFNLTQDYMESLLEHSSPNIHILMAHPLANGFFGAKGFAGGIPSGYTLLAYQFYRRVIGKALEARIRLWEYKRQNWTFHAKGLWISFGREDPRPSFTLVGSPNFGYRSVYRDLEAQLAVVTINSSLRDQLHQERKNLFQQAELVSATTFDQPERKIPLWVRVVIKVFRRFF</sequence>
<keyword evidence="11" id="KW-0067">ATP-binding</keyword>
<comment type="similarity">
    <text evidence="3 11">Belongs to the CDP-alcohol phosphatidyltransferase class-II family.</text>
</comment>
<comment type="catalytic activity">
    <reaction evidence="10 11">
        <text>a CDP-1,2-diacyl-sn-glycerol + sn-glycerol 3-phosphate = a 1,2-diacyl-sn-glycero-3-phospho-(1'-sn-glycero-3'-phosphate) + CMP + H(+)</text>
        <dbReference type="Rhea" id="RHEA:12593"/>
        <dbReference type="ChEBI" id="CHEBI:15378"/>
        <dbReference type="ChEBI" id="CHEBI:57597"/>
        <dbReference type="ChEBI" id="CHEBI:58332"/>
        <dbReference type="ChEBI" id="CHEBI:60110"/>
        <dbReference type="ChEBI" id="CHEBI:60377"/>
        <dbReference type="EC" id="2.7.8.5"/>
    </reaction>
</comment>
<evidence type="ECO:0000256" key="10">
    <source>
        <dbReference type="ARBA" id="ARBA00048586"/>
    </source>
</evidence>
<accession>A0AAD5LI55</accession>
<dbReference type="Gene3D" id="3.30.870.10">
    <property type="entry name" value="Endonuclease Chain A"/>
    <property type="match status" value="2"/>
</dbReference>
<evidence type="ECO:0000256" key="4">
    <source>
        <dbReference type="ARBA" id="ARBA00022516"/>
    </source>
</evidence>
<evidence type="ECO:0000256" key="3">
    <source>
        <dbReference type="ARBA" id="ARBA00010682"/>
    </source>
</evidence>
<dbReference type="AlphaFoldDB" id="A0AAD5LI55"/>
<evidence type="ECO:0000313" key="13">
    <source>
        <dbReference type="EMBL" id="KAI9563141.1"/>
    </source>
</evidence>
<dbReference type="InterPro" id="IPR025202">
    <property type="entry name" value="PLD-like_dom"/>
</dbReference>
<organism evidence="13 14">
    <name type="scientific">Daphnia sinensis</name>
    <dbReference type="NCBI Taxonomy" id="1820382"/>
    <lineage>
        <taxon>Eukaryota</taxon>
        <taxon>Metazoa</taxon>
        <taxon>Ecdysozoa</taxon>
        <taxon>Arthropoda</taxon>
        <taxon>Crustacea</taxon>
        <taxon>Branchiopoda</taxon>
        <taxon>Diplostraca</taxon>
        <taxon>Cladocera</taxon>
        <taxon>Anomopoda</taxon>
        <taxon>Daphniidae</taxon>
        <taxon>Daphnia</taxon>
        <taxon>Daphnia similis group</taxon>
    </lineage>
</organism>
<dbReference type="PROSITE" id="PS50035">
    <property type="entry name" value="PLD"/>
    <property type="match status" value="1"/>
</dbReference>
<evidence type="ECO:0000256" key="2">
    <source>
        <dbReference type="ARBA" id="ARBA00005042"/>
    </source>
</evidence>
<dbReference type="SMART" id="SM00155">
    <property type="entry name" value="PLDc"/>
    <property type="match status" value="2"/>
</dbReference>
<keyword evidence="14" id="KW-1185">Reference proteome</keyword>
<comment type="caution">
    <text evidence="13">The sequence shown here is derived from an EMBL/GenBank/DDBJ whole genome shotgun (WGS) entry which is preliminary data.</text>
</comment>
<evidence type="ECO:0000256" key="7">
    <source>
        <dbReference type="ARBA" id="ARBA00023098"/>
    </source>
</evidence>
<dbReference type="GO" id="GO:0005739">
    <property type="term" value="C:mitochondrion"/>
    <property type="evidence" value="ECO:0007669"/>
    <property type="project" value="UniProtKB-SubCell"/>
</dbReference>
<name>A0AAD5LI55_9CRUS</name>
<dbReference type="Pfam" id="PF13091">
    <property type="entry name" value="PLDc_2"/>
    <property type="match status" value="1"/>
</dbReference>
<evidence type="ECO:0000313" key="14">
    <source>
        <dbReference type="Proteomes" id="UP000820818"/>
    </source>
</evidence>
<dbReference type="PANTHER" id="PTHR12586">
    <property type="entry name" value="CDP-DIACYLGLYCEROL--SERINE O-PHOSPHATIDYLTRANSFERASE"/>
    <property type="match status" value="1"/>
</dbReference>
<dbReference type="InterPro" id="IPR016270">
    <property type="entry name" value="PGS1"/>
</dbReference>
<dbReference type="InterPro" id="IPR001736">
    <property type="entry name" value="PLipase_D/transphosphatidylase"/>
</dbReference>
<dbReference type="CDD" id="cd09135">
    <property type="entry name" value="PLDc_PGS1_euk_1"/>
    <property type="match status" value="1"/>
</dbReference>
<evidence type="ECO:0000256" key="8">
    <source>
        <dbReference type="ARBA" id="ARBA00023209"/>
    </source>
</evidence>
<gene>
    <name evidence="13" type="ORF">GHT06_010598</name>
</gene>
<keyword evidence="11" id="KW-0496">Mitochondrion</keyword>
<dbReference type="EMBL" id="WJBH02000002">
    <property type="protein sequence ID" value="KAI9563141.1"/>
    <property type="molecule type" value="Genomic_DNA"/>
</dbReference>
<evidence type="ECO:0000256" key="5">
    <source>
        <dbReference type="ARBA" id="ARBA00022679"/>
    </source>
</evidence>
<evidence type="ECO:0000256" key="6">
    <source>
        <dbReference type="ARBA" id="ARBA00022737"/>
    </source>
</evidence>
<proteinExistence type="inferred from homology"/>
<evidence type="ECO:0000259" key="12">
    <source>
        <dbReference type="PROSITE" id="PS50035"/>
    </source>
</evidence>
<comment type="subcellular location">
    <subcellularLocation>
        <location evidence="11">Mitochondrion</location>
    </subcellularLocation>
</comment>
<dbReference type="GO" id="GO:0005524">
    <property type="term" value="F:ATP binding"/>
    <property type="evidence" value="ECO:0007669"/>
    <property type="project" value="UniProtKB-KW"/>
</dbReference>
<dbReference type="Proteomes" id="UP000820818">
    <property type="component" value="Linkage Group LG2"/>
</dbReference>
<keyword evidence="9 11" id="KW-1208">Phospholipid metabolism</keyword>
<comment type="function">
    <text evidence="1 11">Functions in the biosynthesis of the anionic phospholipids phosphatidylglycerol and cardiolipin.</text>
</comment>
<dbReference type="EC" id="2.7.8.5" evidence="11"/>
<keyword evidence="5 11" id="KW-0808">Transferase</keyword>
<reference evidence="13 14" key="1">
    <citation type="submission" date="2022-05" db="EMBL/GenBank/DDBJ databases">
        <title>A multi-omics perspective on studying reproductive biology in Daphnia sinensis.</title>
        <authorList>
            <person name="Jia J."/>
        </authorList>
    </citation>
    <scope>NUCLEOTIDE SEQUENCE [LARGE SCALE GENOMIC DNA]</scope>
    <source>
        <strain evidence="13 14">WSL</strain>
    </source>
</reference>
<dbReference type="GO" id="GO:0032049">
    <property type="term" value="P:cardiolipin biosynthetic process"/>
    <property type="evidence" value="ECO:0007669"/>
    <property type="project" value="InterPro"/>
</dbReference>
<evidence type="ECO:0000256" key="1">
    <source>
        <dbReference type="ARBA" id="ARBA00003537"/>
    </source>
</evidence>
<feature type="domain" description="PLD phosphodiesterase" evidence="12">
    <location>
        <begin position="204"/>
        <end position="230"/>
    </location>
</feature>
<comment type="pathway">
    <text evidence="2 11">Phospholipid metabolism; phosphatidylglycerol biosynthesis; phosphatidylglycerol from CDP-diacylglycerol: step 1/2.</text>
</comment>
<keyword evidence="11" id="KW-0547">Nucleotide-binding</keyword>
<dbReference type="PIRSF" id="PIRSF000850">
    <property type="entry name" value="Phospholipase_D_PSS"/>
    <property type="match status" value="1"/>
</dbReference>
<keyword evidence="6" id="KW-0677">Repeat</keyword>
<evidence type="ECO:0000256" key="9">
    <source>
        <dbReference type="ARBA" id="ARBA00023264"/>
    </source>
</evidence>
<dbReference type="CDD" id="cd09137">
    <property type="entry name" value="PLDc_PGS1_euk_2"/>
    <property type="match status" value="1"/>
</dbReference>